<proteinExistence type="predicted"/>
<accession>A0A5M8IAN5</accession>
<name>A0A5M8IAN5_CHLPH</name>
<comment type="caution">
    <text evidence="1">The sequence shown here is derived from an EMBL/GenBank/DDBJ whole genome shotgun (WGS) entry which is preliminary data.</text>
</comment>
<dbReference type="AlphaFoldDB" id="A0A5M8IAN5"/>
<dbReference type="Proteomes" id="UP000327458">
    <property type="component" value="Unassembled WGS sequence"/>
</dbReference>
<dbReference type="RefSeq" id="WP_151419380.1">
    <property type="nucleotide sequence ID" value="NZ_VMRG01000001.1"/>
</dbReference>
<dbReference type="EMBL" id="VMRG01000001">
    <property type="protein sequence ID" value="KAA6232518.1"/>
    <property type="molecule type" value="Genomic_DNA"/>
</dbReference>
<organism evidence="1 2">
    <name type="scientific">Chlorobium phaeovibrioides</name>
    <dbReference type="NCBI Taxonomy" id="1094"/>
    <lineage>
        <taxon>Bacteria</taxon>
        <taxon>Pseudomonadati</taxon>
        <taxon>Chlorobiota</taxon>
        <taxon>Chlorobiia</taxon>
        <taxon>Chlorobiales</taxon>
        <taxon>Chlorobiaceae</taxon>
        <taxon>Chlorobium/Pelodictyon group</taxon>
        <taxon>Chlorobium</taxon>
    </lineage>
</organism>
<sequence>MNLDEFKVIVDREPPRIAQCNGNLSRLYEYVGLASSSMQTRAAVSRELHSQIQGSFSSGHTLVSQMCASLRTDLIRQHIFSSFPIDPYFDILDRLQDAIGATDDSHDQIIGDWGNAIRLAYDYVELDPWHRKDREKRYARDYNVARSAFTLRKLGYTIQVKPGLLSLESNSEKAVIATIERVICSMGGINVAQRIFKALSASYDTDQQRYHLNLRPSIIGEWIPHMPWGYLIQLAVKHVSSQSNSANSDENWDLLCALSQAYASVLDVQPYQPSFWGKMNAVDLLSYLQEMAVYDTLFRIPQMRPTDVARIAAGIFYWLDMETILIKGCSLDDVLKIINHILNTHSDVRGPIFFNMREIEREFPEIPKRIIKKILREVLSHSPRGVNQQFSHPLDAPIPQDPDLKDRGHDFFLYPLLQISAKEFVLLDRSVCAPACLEAMLTSLRRENKELDDKIGGAMEHFIKQELISRGVTISSGEYNIDGVHGECDVVIDATETVLFAEVKKKALTRRAKAGADLFLLMDLADSFLASQKQAGRHEVQLRRQGYLDLQFGDPTQVHRIELKNRGIERITISLFDFGSFQDRVLIQRFLVATMNATFTDATSEYDNKFKSLNLHLADIHDQVNEIYSNPSDVNHPFFNCWYLSLPQVLILLDHVASSDDFRNALWKVRHLSTGSSDFYYELSYVRKLHEDTNQVRE</sequence>
<reference evidence="1 2" key="1">
    <citation type="submission" date="2019-07" db="EMBL/GenBank/DDBJ databases">
        <title>Draft genome Sequence of Chlorobium phaeovibrioides sp. strain PhvTcv-s14, from the Phylum Chlorobi.</title>
        <authorList>
            <person name="Babenko V."/>
            <person name="Boldyreva D."/>
            <person name="Kanygina A."/>
            <person name="Selezneva O."/>
            <person name="Akopiyan T."/>
            <person name="Lunina O."/>
        </authorList>
    </citation>
    <scope>NUCLEOTIDE SEQUENCE [LARGE SCALE GENOMIC DNA]</scope>
    <source>
        <strain evidence="1 2">GrTcv12</strain>
    </source>
</reference>
<evidence type="ECO:0000313" key="1">
    <source>
        <dbReference type="EMBL" id="KAA6232518.1"/>
    </source>
</evidence>
<gene>
    <name evidence="1" type="ORF">FP507_05040</name>
</gene>
<evidence type="ECO:0000313" key="2">
    <source>
        <dbReference type="Proteomes" id="UP000327458"/>
    </source>
</evidence>
<protein>
    <submittedName>
        <fullName evidence="1">Uncharacterized protein</fullName>
    </submittedName>
</protein>